<comment type="function">
    <text evidence="14">Catalyzes the third of the four reactions of the long-chain fatty acids elongation cycle. This endoplasmic reticulum-bound enzymatic process, allows the addition of two carbons to the chain of long- and very long-chain fatty acids/VLCFAs per cycle. This enzyme catalyzes the dehydration of the 3-hydroxyacyl-CoA intermediate into trans-2,3-enoyl-CoA, within each cycle of fatty acid elongation. Thereby, it participates to the production of VLCFAs of different chain lengths that are involved in multiple biological processes as precursors of membrane lipids and lipid mediators.</text>
</comment>
<comment type="similarity">
    <text evidence="3 14">Belongs to the very long-chain fatty acids dehydratase HACD family.</text>
</comment>
<dbReference type="EC" id="4.2.1.134" evidence="4 14"/>
<sequence>MAGGGGSSSGVAESYLIAYNATSFGGWAYVLVQTVLYLGEHGADLGGLFGRIGWPLICVQTCALLEVVHALAGLVRSSALTVLMQVYSRQLVVWGTLFLFDCPEVRASYALVAMVLAWSITECVRYSHYTLSLLDVSAPPLLYLRYTLFYVLYPTGVTGELLEMWAALPHATAISPLLRTFFLLNMAGYPPVLYKLYTHMIAQRRKILGGGSKAPASSPASARAKKRL</sequence>
<comment type="caution">
    <text evidence="15">The sequence shown here is derived from an EMBL/GenBank/DDBJ whole genome shotgun (WGS) entry which is preliminary data.</text>
</comment>
<dbReference type="OrthoDB" id="46988at2759"/>
<organism evidence="15 16">
    <name type="scientific">Coemansia javaensis</name>
    <dbReference type="NCBI Taxonomy" id="2761396"/>
    <lineage>
        <taxon>Eukaryota</taxon>
        <taxon>Fungi</taxon>
        <taxon>Fungi incertae sedis</taxon>
        <taxon>Zoopagomycota</taxon>
        <taxon>Kickxellomycotina</taxon>
        <taxon>Kickxellomycetes</taxon>
        <taxon>Kickxellales</taxon>
        <taxon>Kickxellaceae</taxon>
        <taxon>Coemansia</taxon>
    </lineage>
</organism>
<keyword evidence="5 14" id="KW-0444">Lipid biosynthesis</keyword>
<keyword evidence="16" id="KW-1185">Reference proteome</keyword>
<evidence type="ECO:0000256" key="2">
    <source>
        <dbReference type="ARBA" id="ARBA00005194"/>
    </source>
</evidence>
<gene>
    <name evidence="15" type="ORF">H4R18_002380</name>
</gene>
<dbReference type="Pfam" id="PF04387">
    <property type="entry name" value="PTPLA"/>
    <property type="match status" value="1"/>
</dbReference>
<dbReference type="PANTHER" id="PTHR11035">
    <property type="entry name" value="VERY-LONG-CHAIN (3R)-3-HYDROXYACYL-COA DEHYDRATASE"/>
    <property type="match status" value="1"/>
</dbReference>
<evidence type="ECO:0000256" key="6">
    <source>
        <dbReference type="ARBA" id="ARBA00022692"/>
    </source>
</evidence>
<keyword evidence="9 14" id="KW-0443">Lipid metabolism</keyword>
<protein>
    <recommendedName>
        <fullName evidence="4 14">Very-long-chain (3R)-3-hydroxyacyl-CoA dehydratase</fullName>
        <ecNumber evidence="4 14">4.2.1.134</ecNumber>
    </recommendedName>
</protein>
<evidence type="ECO:0000256" key="13">
    <source>
        <dbReference type="ARBA" id="ARBA00036671"/>
    </source>
</evidence>
<keyword evidence="12 14" id="KW-0456">Lyase</keyword>
<evidence type="ECO:0000256" key="14">
    <source>
        <dbReference type="RuleBase" id="RU363109"/>
    </source>
</evidence>
<evidence type="ECO:0000256" key="12">
    <source>
        <dbReference type="ARBA" id="ARBA00023239"/>
    </source>
</evidence>
<evidence type="ECO:0000313" key="15">
    <source>
        <dbReference type="EMBL" id="KAJ2782236.1"/>
    </source>
</evidence>
<dbReference type="GO" id="GO:0042761">
    <property type="term" value="P:very long-chain fatty acid biosynthetic process"/>
    <property type="evidence" value="ECO:0007669"/>
    <property type="project" value="TreeGrafter"/>
</dbReference>
<proteinExistence type="inferred from homology"/>
<evidence type="ECO:0000256" key="8">
    <source>
        <dbReference type="ARBA" id="ARBA00022989"/>
    </source>
</evidence>
<dbReference type="AlphaFoldDB" id="A0A9W8LJY7"/>
<evidence type="ECO:0000256" key="1">
    <source>
        <dbReference type="ARBA" id="ARBA00004141"/>
    </source>
</evidence>
<comment type="pathway">
    <text evidence="2 14">Lipid metabolism; fatty acid biosynthesis.</text>
</comment>
<evidence type="ECO:0000256" key="7">
    <source>
        <dbReference type="ARBA" id="ARBA00022832"/>
    </source>
</evidence>
<keyword evidence="8" id="KW-1133">Transmembrane helix</keyword>
<keyword evidence="14" id="KW-0256">Endoplasmic reticulum</keyword>
<evidence type="ECO:0000256" key="9">
    <source>
        <dbReference type="ARBA" id="ARBA00023098"/>
    </source>
</evidence>
<evidence type="ECO:0000256" key="4">
    <source>
        <dbReference type="ARBA" id="ARBA00013122"/>
    </source>
</evidence>
<evidence type="ECO:0000313" key="16">
    <source>
        <dbReference type="Proteomes" id="UP001140217"/>
    </source>
</evidence>
<dbReference type="Proteomes" id="UP001140217">
    <property type="component" value="Unassembled WGS sequence"/>
</dbReference>
<evidence type="ECO:0000256" key="10">
    <source>
        <dbReference type="ARBA" id="ARBA00023136"/>
    </source>
</evidence>
<dbReference type="InterPro" id="IPR007482">
    <property type="entry name" value="Tyr_Pase-like_PTPLA"/>
</dbReference>
<dbReference type="GO" id="GO:0030497">
    <property type="term" value="P:fatty acid elongation"/>
    <property type="evidence" value="ECO:0007669"/>
    <property type="project" value="TreeGrafter"/>
</dbReference>
<evidence type="ECO:0000256" key="5">
    <source>
        <dbReference type="ARBA" id="ARBA00022516"/>
    </source>
</evidence>
<reference evidence="15" key="1">
    <citation type="submission" date="2022-07" db="EMBL/GenBank/DDBJ databases">
        <title>Phylogenomic reconstructions and comparative analyses of Kickxellomycotina fungi.</title>
        <authorList>
            <person name="Reynolds N.K."/>
            <person name="Stajich J.E."/>
            <person name="Barry K."/>
            <person name="Grigoriev I.V."/>
            <person name="Crous P."/>
            <person name="Smith M.E."/>
        </authorList>
    </citation>
    <scope>NUCLEOTIDE SEQUENCE</scope>
    <source>
        <strain evidence="15">NBRC 105414</strain>
    </source>
</reference>
<keyword evidence="10 14" id="KW-0472">Membrane</keyword>
<name>A0A9W8LJY7_9FUNG</name>
<accession>A0A9W8LJY7</accession>
<keyword evidence="7 14" id="KW-0276">Fatty acid metabolism</keyword>
<dbReference type="PANTHER" id="PTHR11035:SF3">
    <property type="entry name" value="VERY-LONG-CHAIN (3R)-3-HYDROXYACYL-COA DEHYDRATASE"/>
    <property type="match status" value="1"/>
</dbReference>
<dbReference type="GO" id="GO:0102158">
    <property type="term" value="F:very-long-chain (3R)-3-hydroxyacyl-CoA dehydratase activity"/>
    <property type="evidence" value="ECO:0007669"/>
    <property type="project" value="UniProtKB-EC"/>
</dbReference>
<evidence type="ECO:0000256" key="3">
    <source>
        <dbReference type="ARBA" id="ARBA00007811"/>
    </source>
</evidence>
<dbReference type="GO" id="GO:0005789">
    <property type="term" value="C:endoplasmic reticulum membrane"/>
    <property type="evidence" value="ECO:0007669"/>
    <property type="project" value="UniProtKB-SubCell"/>
</dbReference>
<keyword evidence="11 14" id="KW-0275">Fatty acid biosynthesis</keyword>
<keyword evidence="6" id="KW-0812">Transmembrane</keyword>
<evidence type="ECO:0000256" key="11">
    <source>
        <dbReference type="ARBA" id="ARBA00023160"/>
    </source>
</evidence>
<dbReference type="EMBL" id="JANBUL010000078">
    <property type="protein sequence ID" value="KAJ2782236.1"/>
    <property type="molecule type" value="Genomic_DNA"/>
</dbReference>
<comment type="subcellular location">
    <subcellularLocation>
        <location evidence="14">Endoplasmic reticulum membrane</location>
        <topology evidence="14">Multi-pass membrane protein</topology>
    </subcellularLocation>
    <subcellularLocation>
        <location evidence="1">Membrane</location>
        <topology evidence="1">Multi-pass membrane protein</topology>
    </subcellularLocation>
</comment>
<comment type="catalytic activity">
    <reaction evidence="13 14">
        <text>a very-long-chain (3R)-3-hydroxyacyl-CoA = a very-long-chain (2E)-enoyl-CoA + H2O</text>
        <dbReference type="Rhea" id="RHEA:45812"/>
        <dbReference type="ChEBI" id="CHEBI:15377"/>
        <dbReference type="ChEBI" id="CHEBI:83728"/>
        <dbReference type="ChEBI" id="CHEBI:85440"/>
        <dbReference type="EC" id="4.2.1.134"/>
    </reaction>
</comment>
<dbReference type="GO" id="GO:0030148">
    <property type="term" value="P:sphingolipid biosynthetic process"/>
    <property type="evidence" value="ECO:0007669"/>
    <property type="project" value="TreeGrafter"/>
</dbReference>